<dbReference type="KEGG" id="nmi:NMO_0250"/>
<dbReference type="Gene3D" id="3.40.50.720">
    <property type="entry name" value="NAD(P)-binding Rossmann-like Domain"/>
    <property type="match status" value="1"/>
</dbReference>
<dbReference type="FunFam" id="3.40.50.720:FF:000037">
    <property type="entry name" value="3-oxoacyl-[acyl-carrier-protein] reductase FabG"/>
    <property type="match status" value="1"/>
</dbReference>
<feature type="binding site" evidence="11">
    <location>
        <position position="222"/>
    </location>
    <ligand>
        <name>NADP(+)</name>
        <dbReference type="ChEBI" id="CHEBI:58349"/>
    </ligand>
</feature>
<keyword evidence="7 12" id="KW-0560">Oxidoreductase</keyword>
<dbReference type="NCBIfam" id="NF004197">
    <property type="entry name" value="PRK05653.1-1"/>
    <property type="match status" value="1"/>
</dbReference>
<dbReference type="InterPro" id="IPR050259">
    <property type="entry name" value="SDR"/>
</dbReference>
<evidence type="ECO:0000256" key="12">
    <source>
        <dbReference type="RuleBase" id="RU366074"/>
    </source>
</evidence>
<comment type="similarity">
    <text evidence="2 12">Belongs to the short-chain dehydrogenases/reductases (SDR) family.</text>
</comment>
<keyword evidence="8 12" id="KW-0443">Lipid metabolism</keyword>
<evidence type="ECO:0000256" key="6">
    <source>
        <dbReference type="ARBA" id="ARBA00022857"/>
    </source>
</evidence>
<evidence type="ECO:0000256" key="3">
    <source>
        <dbReference type="ARBA" id="ARBA00012948"/>
    </source>
</evidence>
<organism evidence="15 16">
    <name type="scientific">Neisseria meningitidis (strain alpha14)</name>
    <dbReference type="NCBI Taxonomy" id="662598"/>
    <lineage>
        <taxon>Bacteria</taxon>
        <taxon>Pseudomonadati</taxon>
        <taxon>Pseudomonadota</taxon>
        <taxon>Betaproteobacteria</taxon>
        <taxon>Neisseriales</taxon>
        <taxon>Neisseriaceae</taxon>
        <taxon>Neisseria</taxon>
    </lineage>
</organism>
<comment type="pathway">
    <text evidence="1 12">Lipid metabolism; fatty acid biosynthesis.</text>
</comment>
<evidence type="ECO:0000259" key="14">
    <source>
        <dbReference type="SMART" id="SM00822"/>
    </source>
</evidence>
<dbReference type="AlphaFoldDB" id="C6S500"/>
<dbReference type="Proteomes" id="UP000002054">
    <property type="component" value="Chromosome"/>
</dbReference>
<dbReference type="PANTHER" id="PTHR42879:SF2">
    <property type="entry name" value="3-OXOACYL-[ACYL-CARRIER-PROTEIN] REDUCTASE FABG"/>
    <property type="match status" value="1"/>
</dbReference>
<dbReference type="InterPro" id="IPR057326">
    <property type="entry name" value="KR_dom"/>
</dbReference>
<keyword evidence="6 11" id="KW-0521">NADP</keyword>
<feature type="domain" description="Ketoreductase" evidence="14">
    <location>
        <begin position="43"/>
        <end position="220"/>
    </location>
</feature>
<comment type="function">
    <text evidence="12">Catalyzes the NADPH-dependent reduction of beta-ketoacyl-ACP substrates to beta-hydroxyacyl-ACP products, the first reductive step in the elongation cycle of fatty acid biosynthesis.</text>
</comment>
<feature type="active site" description="Proton acceptor" evidence="10">
    <location>
        <position position="189"/>
    </location>
</feature>
<dbReference type="EMBL" id="AM889136">
    <property type="protein sequence ID" value="CBA03778.1"/>
    <property type="molecule type" value="Genomic_DNA"/>
</dbReference>
<dbReference type="GO" id="GO:0004316">
    <property type="term" value="F:3-oxoacyl-[acyl-carrier-protein] reductase (NADPH) activity"/>
    <property type="evidence" value="ECO:0007669"/>
    <property type="project" value="UniProtKB-UniRule"/>
</dbReference>
<dbReference type="HOGENOM" id="CLU_010194_1_3_4"/>
<evidence type="ECO:0000256" key="10">
    <source>
        <dbReference type="PIRSR" id="PIRSR611284-1"/>
    </source>
</evidence>
<evidence type="ECO:0000313" key="15">
    <source>
        <dbReference type="EMBL" id="CBA03778.1"/>
    </source>
</evidence>
<protein>
    <recommendedName>
        <fullName evidence="3 12">3-oxoacyl-[acyl-carrier-protein] reductase</fullName>
        <ecNumber evidence="3 12">1.1.1.100</ecNumber>
    </recommendedName>
</protein>
<feature type="binding site" evidence="11">
    <location>
        <position position="74"/>
    </location>
    <ligand>
        <name>NADP(+)</name>
        <dbReference type="ChEBI" id="CHEBI:58349"/>
    </ligand>
</feature>
<keyword evidence="5 12" id="KW-0276">Fatty acid metabolism</keyword>
<accession>C6S500</accession>
<dbReference type="PRINTS" id="PR00080">
    <property type="entry name" value="SDRFAMILY"/>
</dbReference>
<comment type="catalytic activity">
    <reaction evidence="12">
        <text>a (3R)-hydroxyacyl-[ACP] + NADP(+) = a 3-oxoacyl-[ACP] + NADPH + H(+)</text>
        <dbReference type="Rhea" id="RHEA:17397"/>
        <dbReference type="Rhea" id="RHEA-COMP:9916"/>
        <dbReference type="Rhea" id="RHEA-COMP:9945"/>
        <dbReference type="ChEBI" id="CHEBI:15378"/>
        <dbReference type="ChEBI" id="CHEBI:57783"/>
        <dbReference type="ChEBI" id="CHEBI:58349"/>
        <dbReference type="ChEBI" id="CHEBI:78776"/>
        <dbReference type="ChEBI" id="CHEBI:78827"/>
        <dbReference type="EC" id="1.1.1.100"/>
    </reaction>
</comment>
<feature type="region of interest" description="Disordered" evidence="13">
    <location>
        <begin position="1"/>
        <end position="20"/>
    </location>
</feature>
<gene>
    <name evidence="15" type="primary">fabG</name>
    <name evidence="15" type="ordered locus">NMO_0250</name>
</gene>
<dbReference type="UniPathway" id="UPA00094"/>
<dbReference type="CDD" id="cd05333">
    <property type="entry name" value="BKR_SDR_c"/>
    <property type="match status" value="1"/>
</dbReference>
<dbReference type="GO" id="GO:0030497">
    <property type="term" value="P:fatty acid elongation"/>
    <property type="evidence" value="ECO:0007669"/>
    <property type="project" value="UniProtKB-ARBA"/>
</dbReference>
<dbReference type="SUPFAM" id="SSF51735">
    <property type="entry name" value="NAD(P)-binding Rossmann-fold domains"/>
    <property type="match status" value="1"/>
</dbReference>
<dbReference type="InterPro" id="IPR036291">
    <property type="entry name" value="NAD(P)-bd_dom_sf"/>
</dbReference>
<evidence type="ECO:0000256" key="13">
    <source>
        <dbReference type="SAM" id="MobiDB-lite"/>
    </source>
</evidence>
<dbReference type="EC" id="1.1.1.100" evidence="3 12"/>
<dbReference type="InterPro" id="IPR020904">
    <property type="entry name" value="Sc_DH/Rdtase_CS"/>
</dbReference>
<evidence type="ECO:0000256" key="5">
    <source>
        <dbReference type="ARBA" id="ARBA00022832"/>
    </source>
</evidence>
<feature type="binding site" evidence="11">
    <location>
        <begin position="189"/>
        <end position="193"/>
    </location>
    <ligand>
        <name>NADP(+)</name>
        <dbReference type="ChEBI" id="CHEBI:58349"/>
    </ligand>
</feature>
<reference evidence="15 16" key="1">
    <citation type="journal article" date="2008" name="Proc. Natl. Acad. Sci. U.S.A.">
        <title>Whole-genome comparison of disease and carriage strains provides insights into virulence evolution in Neisseria meningitidis.</title>
        <authorList>
            <person name="Schoen C."/>
            <person name="Blom J."/>
            <person name="Claus H."/>
            <person name="Schramm-Glueck A."/>
            <person name="Brandt P."/>
            <person name="Mueller T."/>
            <person name="Goesmann A."/>
            <person name="Joseph B."/>
            <person name="Konietzny S."/>
            <person name="Kurzai O."/>
            <person name="Schmitt C."/>
            <person name="Friedrich T."/>
            <person name="Linke B."/>
            <person name="Vogel U."/>
            <person name="Frosch M."/>
        </authorList>
    </citation>
    <scope>NUCLEOTIDE SEQUENCE [LARGE SCALE GENOMIC DNA]</scope>
    <source>
        <strain evidence="16">alpha14</strain>
    </source>
</reference>
<keyword evidence="9 12" id="KW-0275">Fatty acid biosynthesis</keyword>
<dbReference type="PRINTS" id="PR00081">
    <property type="entry name" value="GDHRDH"/>
</dbReference>
<name>C6S500_NEIML</name>
<evidence type="ECO:0000256" key="11">
    <source>
        <dbReference type="PIRSR" id="PIRSR611284-2"/>
    </source>
</evidence>
<comment type="subunit">
    <text evidence="12">Homotetramer.</text>
</comment>
<dbReference type="NCBIfam" id="NF005559">
    <property type="entry name" value="PRK07231.1"/>
    <property type="match status" value="1"/>
</dbReference>
<dbReference type="PROSITE" id="PS00061">
    <property type="entry name" value="ADH_SHORT"/>
    <property type="match status" value="1"/>
</dbReference>
<dbReference type="InterPro" id="IPR011284">
    <property type="entry name" value="3oxo_ACP_reduc"/>
</dbReference>
<dbReference type="Pfam" id="PF13561">
    <property type="entry name" value="adh_short_C2"/>
    <property type="match status" value="1"/>
</dbReference>
<evidence type="ECO:0000256" key="7">
    <source>
        <dbReference type="ARBA" id="ARBA00023002"/>
    </source>
</evidence>
<keyword evidence="4 12" id="KW-0444">Lipid biosynthesis</keyword>
<dbReference type="GO" id="GO:0051287">
    <property type="term" value="F:NAD binding"/>
    <property type="evidence" value="ECO:0007669"/>
    <property type="project" value="UniProtKB-UniRule"/>
</dbReference>
<feature type="binding site" evidence="11">
    <location>
        <position position="124"/>
    </location>
    <ligand>
        <name>NADP(+)</name>
        <dbReference type="ChEBI" id="CHEBI:58349"/>
    </ligand>
</feature>
<feature type="binding site" evidence="11">
    <location>
        <begin position="49"/>
        <end position="52"/>
    </location>
    <ligand>
        <name>NADP(+)</name>
        <dbReference type="ChEBI" id="CHEBI:58349"/>
    </ligand>
</feature>
<evidence type="ECO:0000313" key="16">
    <source>
        <dbReference type="Proteomes" id="UP000002054"/>
    </source>
</evidence>
<evidence type="ECO:0000256" key="2">
    <source>
        <dbReference type="ARBA" id="ARBA00006484"/>
    </source>
</evidence>
<proteinExistence type="inferred from homology"/>
<dbReference type="InterPro" id="IPR002347">
    <property type="entry name" value="SDR_fam"/>
</dbReference>
<evidence type="ECO:0000256" key="1">
    <source>
        <dbReference type="ARBA" id="ARBA00005194"/>
    </source>
</evidence>
<dbReference type="NCBIfam" id="NF009466">
    <property type="entry name" value="PRK12826.1-2"/>
    <property type="match status" value="1"/>
</dbReference>
<evidence type="ECO:0000256" key="4">
    <source>
        <dbReference type="ARBA" id="ARBA00022516"/>
    </source>
</evidence>
<dbReference type="PANTHER" id="PTHR42879">
    <property type="entry name" value="3-OXOACYL-(ACYL-CARRIER-PROTEIN) REDUCTASE"/>
    <property type="match status" value="1"/>
</dbReference>
<evidence type="ECO:0000256" key="9">
    <source>
        <dbReference type="ARBA" id="ARBA00023160"/>
    </source>
</evidence>
<evidence type="ECO:0000256" key="8">
    <source>
        <dbReference type="ARBA" id="ARBA00023098"/>
    </source>
</evidence>
<sequence>MSAANRLPRLNGNNQQTGLHRPAQSFDYWKKGKNMSTQDLSGKIALVTGASRGIGAAIADTLAAAGAKVIGTATSESGAAAISERLAQWGGEGRVLNSAEPETVENLIADIEKTFGKLDILVNNAGITRDNLLMRMKEEEWDDIMQVNLKSVFRASKAVLRGMMKQRAGRIINITSVVGVMGNAGQTNYAAAKAGLIGFSKSMAREVGSRGITVNCVAPGFIDTDMTRALPEETRQTFTAQTALGRFGDAQDIADAVLFLASDQAKYITGQTLHVNGGMLMP</sequence>
<dbReference type="NCBIfam" id="TIGR01830">
    <property type="entry name" value="3oxo_ACP_reduc"/>
    <property type="match status" value="1"/>
</dbReference>
<dbReference type="SMART" id="SM00822">
    <property type="entry name" value="PKS_KR"/>
    <property type="match status" value="1"/>
</dbReference>